<gene>
    <name evidence="2" type="ORF">OKIOD_LOCUS2434</name>
</gene>
<feature type="transmembrane region" description="Helical" evidence="1">
    <location>
        <begin position="67"/>
        <end position="86"/>
    </location>
</feature>
<reference evidence="2 3" key="1">
    <citation type="submission" date="2021-04" db="EMBL/GenBank/DDBJ databases">
        <authorList>
            <person name="Bliznina A."/>
        </authorList>
    </citation>
    <scope>NUCLEOTIDE SEQUENCE [LARGE SCALE GENOMIC DNA]</scope>
</reference>
<dbReference type="Proteomes" id="UP001158576">
    <property type="component" value="Chromosome PAR"/>
</dbReference>
<dbReference type="PANTHER" id="PTHR11785">
    <property type="entry name" value="AMINO ACID TRANSPORTER"/>
    <property type="match status" value="1"/>
</dbReference>
<dbReference type="PANTHER" id="PTHR11785:SF512">
    <property type="entry name" value="SOBREMESA, ISOFORM B"/>
    <property type="match status" value="1"/>
</dbReference>
<feature type="transmembrane region" description="Helical" evidence="1">
    <location>
        <begin position="41"/>
        <end position="61"/>
    </location>
</feature>
<keyword evidence="1" id="KW-0812">Transmembrane</keyword>
<sequence length="103" mass="11625">MNGICWAYSRIPFIGARKNQLPKHLGLISYERKTPLVGQSFLLIIATIMVIPESTNIASLIDYVSPLTWILASGVFASIFVFRYGVDLKPVFLEEIKVNPQKR</sequence>
<accession>A0ABN7RSS4</accession>
<evidence type="ECO:0000313" key="3">
    <source>
        <dbReference type="Proteomes" id="UP001158576"/>
    </source>
</evidence>
<keyword evidence="1" id="KW-0472">Membrane</keyword>
<protein>
    <submittedName>
        <fullName evidence="2">Oidioi.mRNA.OKI2018_I69.PAR.g10876.t1.cds</fullName>
    </submittedName>
</protein>
<evidence type="ECO:0000256" key="1">
    <source>
        <dbReference type="SAM" id="Phobius"/>
    </source>
</evidence>
<keyword evidence="3" id="KW-1185">Reference proteome</keyword>
<evidence type="ECO:0000313" key="2">
    <source>
        <dbReference type="EMBL" id="CAG5085367.1"/>
    </source>
</evidence>
<keyword evidence="1" id="KW-1133">Transmembrane helix</keyword>
<dbReference type="InterPro" id="IPR050598">
    <property type="entry name" value="AminoAcid_Transporter"/>
</dbReference>
<proteinExistence type="predicted"/>
<organism evidence="2 3">
    <name type="scientific">Oikopleura dioica</name>
    <name type="common">Tunicate</name>
    <dbReference type="NCBI Taxonomy" id="34765"/>
    <lineage>
        <taxon>Eukaryota</taxon>
        <taxon>Metazoa</taxon>
        <taxon>Chordata</taxon>
        <taxon>Tunicata</taxon>
        <taxon>Appendicularia</taxon>
        <taxon>Copelata</taxon>
        <taxon>Oikopleuridae</taxon>
        <taxon>Oikopleura</taxon>
    </lineage>
</organism>
<dbReference type="Gene3D" id="1.20.1740.10">
    <property type="entry name" value="Amino acid/polyamine transporter I"/>
    <property type="match status" value="1"/>
</dbReference>
<name>A0ABN7RSS4_OIKDI</name>
<dbReference type="EMBL" id="OU015568">
    <property type="protein sequence ID" value="CAG5085367.1"/>
    <property type="molecule type" value="Genomic_DNA"/>
</dbReference>